<feature type="binding site" evidence="6">
    <location>
        <position position="91"/>
    </location>
    <ligand>
        <name>S-adenosyl-L-methionine</name>
        <dbReference type="ChEBI" id="CHEBI:59789"/>
    </ligand>
</feature>
<dbReference type="Pfam" id="PF02527">
    <property type="entry name" value="GidB"/>
    <property type="match status" value="1"/>
</dbReference>
<evidence type="ECO:0000313" key="7">
    <source>
        <dbReference type="EMBL" id="ASJ76878.1"/>
    </source>
</evidence>
<protein>
    <recommendedName>
        <fullName evidence="6">Ribosomal RNA small subunit methyltransferase G</fullName>
        <ecNumber evidence="6">2.1.1.170</ecNumber>
    </recommendedName>
    <alternativeName>
        <fullName evidence="6">16S rRNA 7-methylguanosine methyltransferase</fullName>
        <shortName evidence="6">16S rRNA m7G methyltransferase</shortName>
    </alternativeName>
</protein>
<dbReference type="OrthoDB" id="9808773at2"/>
<dbReference type="RefSeq" id="WP_157736518.1">
    <property type="nucleotide sequence ID" value="NZ_CP018632.1"/>
</dbReference>
<gene>
    <name evidence="6 7" type="primary">rsmG</name>
    <name evidence="7" type="ORF">IMCC3135_34190</name>
</gene>
<comment type="catalytic activity">
    <reaction evidence="6">
        <text>guanosine(527) in 16S rRNA + S-adenosyl-L-methionine = N(7)-methylguanosine(527) in 16S rRNA + S-adenosyl-L-homocysteine</text>
        <dbReference type="Rhea" id="RHEA:42732"/>
        <dbReference type="Rhea" id="RHEA-COMP:10209"/>
        <dbReference type="Rhea" id="RHEA-COMP:10210"/>
        <dbReference type="ChEBI" id="CHEBI:57856"/>
        <dbReference type="ChEBI" id="CHEBI:59789"/>
        <dbReference type="ChEBI" id="CHEBI:74269"/>
        <dbReference type="ChEBI" id="CHEBI:74480"/>
        <dbReference type="EC" id="2.1.1.170"/>
    </reaction>
</comment>
<keyword evidence="2 6" id="KW-0698">rRNA processing</keyword>
<dbReference type="GO" id="GO:0070043">
    <property type="term" value="F:rRNA (guanine-N7-)-methyltransferase activity"/>
    <property type="evidence" value="ECO:0007669"/>
    <property type="project" value="UniProtKB-UniRule"/>
</dbReference>
<dbReference type="PANTHER" id="PTHR31760">
    <property type="entry name" value="S-ADENOSYL-L-METHIONINE-DEPENDENT METHYLTRANSFERASES SUPERFAMILY PROTEIN"/>
    <property type="match status" value="1"/>
</dbReference>
<keyword evidence="8" id="KW-1185">Reference proteome</keyword>
<evidence type="ECO:0000256" key="3">
    <source>
        <dbReference type="ARBA" id="ARBA00022603"/>
    </source>
</evidence>
<accession>A0A2Z2P3C4</accession>
<dbReference type="EMBL" id="CP018632">
    <property type="protein sequence ID" value="ASJ76878.1"/>
    <property type="molecule type" value="Genomic_DNA"/>
</dbReference>
<evidence type="ECO:0000256" key="6">
    <source>
        <dbReference type="HAMAP-Rule" id="MF_00074"/>
    </source>
</evidence>
<comment type="caution">
    <text evidence="6">Lacks conserved residue(s) required for the propagation of feature annotation.</text>
</comment>
<reference evidence="7 8" key="1">
    <citation type="submission" date="2016-12" db="EMBL/GenBank/DDBJ databases">
        <authorList>
            <person name="Song W.-J."/>
            <person name="Kurnit D.M."/>
        </authorList>
    </citation>
    <scope>NUCLEOTIDE SEQUENCE [LARGE SCALE GENOMIC DNA]</scope>
    <source>
        <strain evidence="7 8">IMCC3135</strain>
    </source>
</reference>
<dbReference type="InterPro" id="IPR003682">
    <property type="entry name" value="rRNA_ssu_MeTfrase_G"/>
</dbReference>
<evidence type="ECO:0000256" key="1">
    <source>
        <dbReference type="ARBA" id="ARBA00022490"/>
    </source>
</evidence>
<feature type="binding site" evidence="6">
    <location>
        <position position="155"/>
    </location>
    <ligand>
        <name>S-adenosyl-L-methionine</name>
        <dbReference type="ChEBI" id="CHEBI:59789"/>
    </ligand>
</feature>
<dbReference type="AlphaFoldDB" id="A0A2Z2P3C4"/>
<proteinExistence type="inferred from homology"/>
<dbReference type="CDD" id="cd02440">
    <property type="entry name" value="AdoMet_MTases"/>
    <property type="match status" value="1"/>
</dbReference>
<dbReference type="InterPro" id="IPR029063">
    <property type="entry name" value="SAM-dependent_MTases_sf"/>
</dbReference>
<dbReference type="Gene3D" id="3.40.50.150">
    <property type="entry name" value="Vaccinia Virus protein VP39"/>
    <property type="match status" value="1"/>
</dbReference>
<keyword evidence="3 6" id="KW-0489">Methyltransferase</keyword>
<dbReference type="PIRSF" id="PIRSF003078">
    <property type="entry name" value="GidB"/>
    <property type="match status" value="1"/>
</dbReference>
<feature type="binding site" evidence="6">
    <location>
        <begin position="142"/>
        <end position="143"/>
    </location>
    <ligand>
        <name>S-adenosyl-L-methionine</name>
        <dbReference type="ChEBI" id="CHEBI:59789"/>
    </ligand>
</feature>
<comment type="similarity">
    <text evidence="6">Belongs to the methyltransferase superfamily. RNA methyltransferase RsmG family.</text>
</comment>
<dbReference type="EC" id="2.1.1.170" evidence="6"/>
<organism evidence="7 8">
    <name type="scientific">Granulosicoccus antarcticus IMCC3135</name>
    <dbReference type="NCBI Taxonomy" id="1192854"/>
    <lineage>
        <taxon>Bacteria</taxon>
        <taxon>Pseudomonadati</taxon>
        <taxon>Pseudomonadota</taxon>
        <taxon>Gammaproteobacteria</taxon>
        <taxon>Chromatiales</taxon>
        <taxon>Granulosicoccaceae</taxon>
        <taxon>Granulosicoccus</taxon>
    </lineage>
</organism>
<comment type="subcellular location">
    <subcellularLocation>
        <location evidence="6">Cytoplasm</location>
    </subcellularLocation>
</comment>
<name>A0A2Z2P3C4_9GAMM</name>
<evidence type="ECO:0000313" key="8">
    <source>
        <dbReference type="Proteomes" id="UP000250079"/>
    </source>
</evidence>
<sequence length="222" mass="24210">MIAESELNEALERGLQQLAGFGVPEIPASQRLQLVSLVALLSKWNKVYNLTAVRDPLTMVDRHLLDSLIMSRWLPASSAADDSQYDVMDIGTGAGLPVLPLALVRPDLRFLSIESNGKKIRFQQQALMELGVRNVTVLHDRVENVTDSAHMVLSRAFTAPVDFLKVAEPLCAPDGLVAVMLGHAERLPVSLGSAYTLSELVQVDVPGTDSARHVALCRRQHG</sequence>
<dbReference type="NCBIfam" id="TIGR00138">
    <property type="entry name" value="rsmG_gidB"/>
    <property type="match status" value="1"/>
</dbReference>
<evidence type="ECO:0000256" key="2">
    <source>
        <dbReference type="ARBA" id="ARBA00022552"/>
    </source>
</evidence>
<evidence type="ECO:0000256" key="4">
    <source>
        <dbReference type="ARBA" id="ARBA00022679"/>
    </source>
</evidence>
<dbReference type="Proteomes" id="UP000250079">
    <property type="component" value="Chromosome"/>
</dbReference>
<keyword evidence="5 6" id="KW-0949">S-adenosyl-L-methionine</keyword>
<dbReference type="SUPFAM" id="SSF53335">
    <property type="entry name" value="S-adenosyl-L-methionine-dependent methyltransferases"/>
    <property type="match status" value="1"/>
</dbReference>
<dbReference type="KEGG" id="gai:IMCC3135_34190"/>
<keyword evidence="1 6" id="KW-0963">Cytoplasm</keyword>
<dbReference type="PANTHER" id="PTHR31760:SF0">
    <property type="entry name" value="S-ADENOSYL-L-METHIONINE-DEPENDENT METHYLTRANSFERASES SUPERFAMILY PROTEIN"/>
    <property type="match status" value="1"/>
</dbReference>
<feature type="binding site" evidence="6">
    <location>
        <position position="96"/>
    </location>
    <ligand>
        <name>S-adenosyl-L-methionine</name>
        <dbReference type="ChEBI" id="CHEBI:59789"/>
    </ligand>
</feature>
<dbReference type="GO" id="GO:0005829">
    <property type="term" value="C:cytosol"/>
    <property type="evidence" value="ECO:0007669"/>
    <property type="project" value="TreeGrafter"/>
</dbReference>
<keyword evidence="4 6" id="KW-0808">Transferase</keyword>
<dbReference type="HAMAP" id="MF_00074">
    <property type="entry name" value="16SrRNA_methyltr_G"/>
    <property type="match status" value="1"/>
</dbReference>
<comment type="function">
    <text evidence="6">Specifically methylates the N7 position of guanine in position 527 of 16S rRNA.</text>
</comment>
<evidence type="ECO:0000256" key="5">
    <source>
        <dbReference type="ARBA" id="ARBA00022691"/>
    </source>
</evidence>